<accession>A0A9W9H4M5</accession>
<dbReference type="Gene3D" id="3.90.180.10">
    <property type="entry name" value="Medium-chain alcohol dehydrogenases, catalytic domain"/>
    <property type="match status" value="1"/>
</dbReference>
<reference evidence="2" key="1">
    <citation type="submission" date="2022-11" db="EMBL/GenBank/DDBJ databases">
        <authorList>
            <person name="Petersen C."/>
        </authorList>
    </citation>
    <scope>NUCLEOTIDE SEQUENCE</scope>
    <source>
        <strain evidence="2">IBT 22155</strain>
    </source>
</reference>
<sequence length="147" mass="16005">MNSSGTHTVLRLTDRKSRNSLTEFRELRPWAGKGEVLVKDRSVALNFPDLAIATGTYAHPVKDRVIPGSDAAGDIVMVGKDVRGFAIGDKVVIAYDQMTRTGPIKSCQRNALLLVHYVAVGHAPGPTLEGQSVAFPIYKKVHHPQAY</sequence>
<name>A0A9W9H4M5_9EURO</name>
<dbReference type="GeneID" id="81403311"/>
<feature type="domain" description="Alcohol dehydrogenase-like N-terminal" evidence="1">
    <location>
        <begin position="32"/>
        <end position="107"/>
    </location>
</feature>
<dbReference type="Pfam" id="PF08240">
    <property type="entry name" value="ADH_N"/>
    <property type="match status" value="1"/>
</dbReference>
<organism evidence="2 3">
    <name type="scientific">Penicillium bovifimosum</name>
    <dbReference type="NCBI Taxonomy" id="126998"/>
    <lineage>
        <taxon>Eukaryota</taxon>
        <taxon>Fungi</taxon>
        <taxon>Dikarya</taxon>
        <taxon>Ascomycota</taxon>
        <taxon>Pezizomycotina</taxon>
        <taxon>Eurotiomycetes</taxon>
        <taxon>Eurotiomycetidae</taxon>
        <taxon>Eurotiales</taxon>
        <taxon>Aspergillaceae</taxon>
        <taxon>Penicillium</taxon>
    </lineage>
</organism>
<evidence type="ECO:0000259" key="1">
    <source>
        <dbReference type="Pfam" id="PF08240"/>
    </source>
</evidence>
<dbReference type="InterPro" id="IPR013154">
    <property type="entry name" value="ADH-like_N"/>
</dbReference>
<dbReference type="SUPFAM" id="SSF50129">
    <property type="entry name" value="GroES-like"/>
    <property type="match status" value="1"/>
</dbReference>
<dbReference type="PANTHER" id="PTHR45033">
    <property type="match status" value="1"/>
</dbReference>
<dbReference type="OrthoDB" id="3509362at2759"/>
<protein>
    <recommendedName>
        <fullName evidence="1">Alcohol dehydrogenase-like N-terminal domain-containing protein</fullName>
    </recommendedName>
</protein>
<dbReference type="InterPro" id="IPR011032">
    <property type="entry name" value="GroES-like_sf"/>
</dbReference>
<reference evidence="2" key="2">
    <citation type="journal article" date="2023" name="IMA Fungus">
        <title>Comparative genomic study of the Penicillium genus elucidates a diverse pangenome and 15 lateral gene transfer events.</title>
        <authorList>
            <person name="Petersen C."/>
            <person name="Sorensen T."/>
            <person name="Nielsen M.R."/>
            <person name="Sondergaard T.E."/>
            <person name="Sorensen J.L."/>
            <person name="Fitzpatrick D.A."/>
            <person name="Frisvad J.C."/>
            <person name="Nielsen K.L."/>
        </authorList>
    </citation>
    <scope>NUCLEOTIDE SEQUENCE</scope>
    <source>
        <strain evidence="2">IBT 22155</strain>
    </source>
</reference>
<evidence type="ECO:0000313" key="2">
    <source>
        <dbReference type="EMBL" id="KAJ5138549.1"/>
    </source>
</evidence>
<keyword evidence="3" id="KW-1185">Reference proteome</keyword>
<dbReference type="PANTHER" id="PTHR45033:SF2">
    <property type="entry name" value="ZINC-TYPE ALCOHOL DEHYDROGENASE-LIKE PROTEIN C1773.06C"/>
    <property type="match status" value="1"/>
</dbReference>
<dbReference type="RefSeq" id="XP_056523198.1">
    <property type="nucleotide sequence ID" value="XM_056664141.1"/>
</dbReference>
<comment type="caution">
    <text evidence="2">The sequence shown here is derived from an EMBL/GenBank/DDBJ whole genome shotgun (WGS) entry which is preliminary data.</text>
</comment>
<dbReference type="Proteomes" id="UP001149079">
    <property type="component" value="Unassembled WGS sequence"/>
</dbReference>
<gene>
    <name evidence="2" type="ORF">N7515_003397</name>
</gene>
<dbReference type="AlphaFoldDB" id="A0A9W9H4M5"/>
<dbReference type="InterPro" id="IPR052711">
    <property type="entry name" value="Zinc_ADH-like"/>
</dbReference>
<dbReference type="EMBL" id="JAPQKL010000003">
    <property type="protein sequence ID" value="KAJ5138549.1"/>
    <property type="molecule type" value="Genomic_DNA"/>
</dbReference>
<proteinExistence type="predicted"/>
<evidence type="ECO:0000313" key="3">
    <source>
        <dbReference type="Proteomes" id="UP001149079"/>
    </source>
</evidence>